<reference evidence="4" key="2">
    <citation type="submission" date="2023-05" db="EMBL/GenBank/DDBJ databases">
        <authorList>
            <person name="Schelkunov M.I."/>
        </authorList>
    </citation>
    <scope>NUCLEOTIDE SEQUENCE</scope>
    <source>
        <strain evidence="4">Hsosn_3</strain>
        <tissue evidence="4">Leaf</tissue>
    </source>
</reference>
<evidence type="ECO:0000256" key="3">
    <source>
        <dbReference type="PROSITE-ProRule" id="PRU00708"/>
    </source>
</evidence>
<dbReference type="SUPFAM" id="SSF48452">
    <property type="entry name" value="TPR-like"/>
    <property type="match status" value="1"/>
</dbReference>
<evidence type="ECO:0000256" key="1">
    <source>
        <dbReference type="ARBA" id="ARBA00022737"/>
    </source>
</evidence>
<keyword evidence="1" id="KW-0677">Repeat</keyword>
<dbReference type="InterPro" id="IPR011990">
    <property type="entry name" value="TPR-like_helical_dom_sf"/>
</dbReference>
<feature type="repeat" description="PPR" evidence="3">
    <location>
        <begin position="65"/>
        <end position="99"/>
    </location>
</feature>
<dbReference type="Proteomes" id="UP001237642">
    <property type="component" value="Unassembled WGS sequence"/>
</dbReference>
<organism evidence="4 5">
    <name type="scientific">Heracleum sosnowskyi</name>
    <dbReference type="NCBI Taxonomy" id="360622"/>
    <lineage>
        <taxon>Eukaryota</taxon>
        <taxon>Viridiplantae</taxon>
        <taxon>Streptophyta</taxon>
        <taxon>Embryophyta</taxon>
        <taxon>Tracheophyta</taxon>
        <taxon>Spermatophyta</taxon>
        <taxon>Magnoliopsida</taxon>
        <taxon>eudicotyledons</taxon>
        <taxon>Gunneridae</taxon>
        <taxon>Pentapetalae</taxon>
        <taxon>asterids</taxon>
        <taxon>campanulids</taxon>
        <taxon>Apiales</taxon>
        <taxon>Apiaceae</taxon>
        <taxon>Apioideae</taxon>
        <taxon>apioid superclade</taxon>
        <taxon>Tordylieae</taxon>
        <taxon>Tordyliinae</taxon>
        <taxon>Heracleum</taxon>
    </lineage>
</organism>
<accession>A0AAD8ICI5</accession>
<sequence>MNFTHQIRHYTEIGCVLKGRAIHCKLITSGSRPDVFINNHLISMYSKFKRIKDAHNVFDKMPDRNLISWTTLISSYSRMGLSEQSLSCFRLMVGDGFDPNDFTYVSALPACTSLEAVRNGKEIHGKMFRLQQDVNSFVSNCLINFYGKCGFLRPARVVFDSMLERNQVSWTTIVSCCCQCGEDLEGVKIFLESRRVGVKMNAHYCASVLGACVALECLEFGMQVHCHAVKCGVRKDLFVMTGLVNFYVKCCKLGLAEKAFWELDNQHLSAWTALIGGYVQLDMKKKAIDLFCKLLSSGTKPSEQTYCSVLGAFADTKEIKVGKQLHSLIIKMGFISFTFVGNAVLDFYSKSGILEDSLKIFDEIDSHDVITWNALIDGHVKSGCHGEAIELLRSMLVEGFDLNLYTYSILFSVCGDLPAVEWGKQAHCCVMKSGFHTNVVVGSALVDMYAKCGRLRDARKTFDSLPCKNLVSWNTMLVGYAQHGFGKETLEIYDLMPKDKIKPNHVTFIGVLSACGHVGLLEEGLWYFSSMTKDYKITPRADHLACMVSIFARKGQIQEAYDFIRNFPAKPDKVVWRCLLSSCKTHKNLDIGRYAAEKILNIDPDDTSALIMLSNIYAESKMWNETAQIRKLMKEKSLKKDLGTSWTELNNKRHSFSSGHSVQIEGNNVLEILDGLTTQLYDAGYVPDVMFPLNAVE</sequence>
<evidence type="ECO:0000313" key="5">
    <source>
        <dbReference type="Proteomes" id="UP001237642"/>
    </source>
</evidence>
<dbReference type="Gene3D" id="1.25.40.10">
    <property type="entry name" value="Tetratricopeptide repeat domain"/>
    <property type="match status" value="4"/>
</dbReference>
<dbReference type="GO" id="GO:0003723">
    <property type="term" value="F:RNA binding"/>
    <property type="evidence" value="ECO:0007669"/>
    <property type="project" value="InterPro"/>
</dbReference>
<gene>
    <name evidence="4" type="ORF">POM88_020408</name>
</gene>
<dbReference type="GO" id="GO:0009451">
    <property type="term" value="P:RNA modification"/>
    <property type="evidence" value="ECO:0007669"/>
    <property type="project" value="InterPro"/>
</dbReference>
<comment type="similarity">
    <text evidence="2">Belongs to the PPR family. PCMP-E subfamily.</text>
</comment>
<feature type="repeat" description="PPR" evidence="3">
    <location>
        <begin position="469"/>
        <end position="503"/>
    </location>
</feature>
<dbReference type="NCBIfam" id="TIGR00756">
    <property type="entry name" value="PPR"/>
    <property type="match status" value="4"/>
</dbReference>
<dbReference type="Pfam" id="PF01535">
    <property type="entry name" value="PPR"/>
    <property type="match status" value="5"/>
</dbReference>
<dbReference type="FunFam" id="1.25.40.10:FF:000090">
    <property type="entry name" value="Pentatricopeptide repeat-containing protein, chloroplastic"/>
    <property type="match status" value="1"/>
</dbReference>
<evidence type="ECO:0000313" key="4">
    <source>
        <dbReference type="EMBL" id="KAK1382673.1"/>
    </source>
</evidence>
<dbReference type="PANTHER" id="PTHR47926">
    <property type="entry name" value="PENTATRICOPEPTIDE REPEAT-CONTAINING PROTEIN"/>
    <property type="match status" value="1"/>
</dbReference>
<dbReference type="InterPro" id="IPR046848">
    <property type="entry name" value="E_motif"/>
</dbReference>
<name>A0AAD8ICI5_9APIA</name>
<protein>
    <submittedName>
        <fullName evidence="4">Pentatricopeptide repeat-containing protein</fullName>
    </submittedName>
</protein>
<dbReference type="Pfam" id="PF13041">
    <property type="entry name" value="PPR_2"/>
    <property type="match status" value="3"/>
</dbReference>
<dbReference type="Pfam" id="PF20431">
    <property type="entry name" value="E_motif"/>
    <property type="match status" value="1"/>
</dbReference>
<evidence type="ECO:0000256" key="2">
    <source>
        <dbReference type="ARBA" id="ARBA00061659"/>
    </source>
</evidence>
<dbReference type="AlphaFoldDB" id="A0AAD8ICI5"/>
<feature type="repeat" description="PPR" evidence="3">
    <location>
        <begin position="166"/>
        <end position="200"/>
    </location>
</feature>
<dbReference type="PANTHER" id="PTHR47926:SF452">
    <property type="entry name" value="PENTATRICOPEPTIDE REPEAT-CONTAINING PROTEIN"/>
    <property type="match status" value="1"/>
</dbReference>
<proteinExistence type="inferred from homology"/>
<dbReference type="InterPro" id="IPR046960">
    <property type="entry name" value="PPR_At4g14850-like_plant"/>
</dbReference>
<dbReference type="InterPro" id="IPR002885">
    <property type="entry name" value="PPR_rpt"/>
</dbReference>
<dbReference type="EMBL" id="JAUIZM010000005">
    <property type="protein sequence ID" value="KAK1382673.1"/>
    <property type="molecule type" value="Genomic_DNA"/>
</dbReference>
<feature type="repeat" description="PPR" evidence="3">
    <location>
        <begin position="267"/>
        <end position="301"/>
    </location>
</feature>
<dbReference type="PROSITE" id="PS51375">
    <property type="entry name" value="PPR"/>
    <property type="match status" value="5"/>
</dbReference>
<keyword evidence="5" id="KW-1185">Reference proteome</keyword>
<comment type="caution">
    <text evidence="4">The sequence shown here is derived from an EMBL/GenBank/DDBJ whole genome shotgun (WGS) entry which is preliminary data.</text>
</comment>
<dbReference type="FunFam" id="1.25.40.10:FF:000196">
    <property type="entry name" value="Pentatricopeptide repeat-containing protein At4g14850"/>
    <property type="match status" value="1"/>
</dbReference>
<feature type="repeat" description="PPR" evidence="3">
    <location>
        <begin position="368"/>
        <end position="402"/>
    </location>
</feature>
<reference evidence="4" key="1">
    <citation type="submission" date="2023-02" db="EMBL/GenBank/DDBJ databases">
        <title>Genome of toxic invasive species Heracleum sosnowskyi carries increased number of genes despite the absence of recent whole-genome duplications.</title>
        <authorList>
            <person name="Schelkunov M."/>
            <person name="Shtratnikova V."/>
            <person name="Makarenko M."/>
            <person name="Klepikova A."/>
            <person name="Omelchenko D."/>
            <person name="Novikova G."/>
            <person name="Obukhova E."/>
            <person name="Bogdanov V."/>
            <person name="Penin A."/>
            <person name="Logacheva M."/>
        </authorList>
    </citation>
    <scope>NUCLEOTIDE SEQUENCE</scope>
    <source>
        <strain evidence="4">Hsosn_3</strain>
        <tissue evidence="4">Leaf</tissue>
    </source>
</reference>